<dbReference type="InterPro" id="IPR036938">
    <property type="entry name" value="PAP2/HPO_sf"/>
</dbReference>
<feature type="region of interest" description="Disordered" evidence="1">
    <location>
        <begin position="1"/>
        <end position="56"/>
    </location>
</feature>
<evidence type="ECO:0000256" key="1">
    <source>
        <dbReference type="SAM" id="MobiDB-lite"/>
    </source>
</evidence>
<feature type="transmembrane region" description="Helical" evidence="2">
    <location>
        <begin position="218"/>
        <end position="239"/>
    </location>
</feature>
<feature type="transmembrane region" description="Helical" evidence="2">
    <location>
        <begin position="88"/>
        <end position="112"/>
    </location>
</feature>
<dbReference type="RefSeq" id="WP_116281414.1">
    <property type="nucleotide sequence ID" value="NZ_NBXA01000002.1"/>
</dbReference>
<dbReference type="SUPFAM" id="SSF48317">
    <property type="entry name" value="Acid phosphatase/Vanadium-dependent haloperoxidase"/>
    <property type="match status" value="1"/>
</dbReference>
<feature type="transmembrane region" description="Helical" evidence="2">
    <location>
        <begin position="150"/>
        <end position="170"/>
    </location>
</feature>
<sequence length="315" mass="33574">MTRDDTGAGRGSAQGRAHGSAQGGADGDKPRTKPQELLRGQPSEQGPRGELGRDRHIGSTDLTHWYTPLGRQTVRLAERANNRLGPNATLIVTLVVGLIIAIAFSAAAVQVYDAVTDADGVAGFDQPLLNFAITLRSPWFDAIATGYTDIAGPIGMPILAVGTLLVLGIHRRSWTPVILIVAAGGGSLLMTIAGKDFIGRVRPPLAEAVPPYEYSPSFPSGHTLNAVVVAGIIAYLLILRQERLRSRVLLISAAVLFSLTIGLSRVFLGHHWFTDVLAGWILGAAWLALVITAHRLYLTVRADHERAKAVARSAP</sequence>
<feature type="transmembrane region" description="Helical" evidence="2">
    <location>
        <begin position="280"/>
        <end position="298"/>
    </location>
</feature>
<feature type="transmembrane region" description="Helical" evidence="2">
    <location>
        <begin position="248"/>
        <end position="268"/>
    </location>
</feature>
<feature type="compositionally biased region" description="Basic and acidic residues" evidence="1">
    <location>
        <begin position="26"/>
        <end position="36"/>
    </location>
</feature>
<reference evidence="4 5" key="1">
    <citation type="submission" date="2017-04" db="EMBL/GenBank/DDBJ databases">
        <title>Comparative genome analysis of Subtercola boreus.</title>
        <authorList>
            <person name="Cho Y.-J."/>
            <person name="Cho A."/>
            <person name="Kim O.-S."/>
            <person name="Lee J.-I."/>
        </authorList>
    </citation>
    <scope>NUCLEOTIDE SEQUENCE [LARGE SCALE GENOMIC DNA]</scope>
    <source>
        <strain evidence="4 5">P27444</strain>
    </source>
</reference>
<dbReference type="Proteomes" id="UP000256709">
    <property type="component" value="Unassembled WGS sequence"/>
</dbReference>
<dbReference type="Pfam" id="PF01569">
    <property type="entry name" value="PAP2"/>
    <property type="match status" value="1"/>
</dbReference>
<feature type="domain" description="Phosphatidic acid phosphatase type 2/haloperoxidase" evidence="3">
    <location>
        <begin position="177"/>
        <end position="291"/>
    </location>
</feature>
<keyword evidence="2" id="KW-1133">Transmembrane helix</keyword>
<dbReference type="PANTHER" id="PTHR14969:SF13">
    <property type="entry name" value="AT30094P"/>
    <property type="match status" value="1"/>
</dbReference>
<name>A0A3E0W5H4_9MICO</name>
<dbReference type="PANTHER" id="PTHR14969">
    <property type="entry name" value="SPHINGOSINE-1-PHOSPHATE PHOSPHOHYDROLASE"/>
    <property type="match status" value="1"/>
</dbReference>
<dbReference type="SMART" id="SM00014">
    <property type="entry name" value="acidPPc"/>
    <property type="match status" value="1"/>
</dbReference>
<dbReference type="Gene3D" id="1.20.144.10">
    <property type="entry name" value="Phosphatidic acid phosphatase type 2/haloperoxidase"/>
    <property type="match status" value="1"/>
</dbReference>
<keyword evidence="2" id="KW-0812">Transmembrane</keyword>
<dbReference type="CDD" id="cd03392">
    <property type="entry name" value="PAP2_like_2"/>
    <property type="match status" value="1"/>
</dbReference>
<keyword evidence="2" id="KW-0472">Membrane</keyword>
<evidence type="ECO:0000259" key="3">
    <source>
        <dbReference type="SMART" id="SM00014"/>
    </source>
</evidence>
<protein>
    <submittedName>
        <fullName evidence="4">Phosphatidic acid phosphatase</fullName>
    </submittedName>
</protein>
<dbReference type="OrthoDB" id="5289372at2"/>
<evidence type="ECO:0000256" key="2">
    <source>
        <dbReference type="SAM" id="Phobius"/>
    </source>
</evidence>
<evidence type="ECO:0000313" key="4">
    <source>
        <dbReference type="EMBL" id="RFA16748.1"/>
    </source>
</evidence>
<evidence type="ECO:0000313" key="5">
    <source>
        <dbReference type="Proteomes" id="UP000256709"/>
    </source>
</evidence>
<gene>
    <name evidence="4" type="ORF">B7R21_01115</name>
</gene>
<accession>A0A3E0W5H4</accession>
<feature type="transmembrane region" description="Helical" evidence="2">
    <location>
        <begin position="177"/>
        <end position="198"/>
    </location>
</feature>
<dbReference type="InterPro" id="IPR000326">
    <property type="entry name" value="PAP2/HPO"/>
</dbReference>
<proteinExistence type="predicted"/>
<dbReference type="AlphaFoldDB" id="A0A3E0W5H4"/>
<comment type="caution">
    <text evidence="4">The sequence shown here is derived from an EMBL/GenBank/DDBJ whole genome shotgun (WGS) entry which is preliminary data.</text>
</comment>
<dbReference type="EMBL" id="NBXA01000002">
    <property type="protein sequence ID" value="RFA16748.1"/>
    <property type="molecule type" value="Genomic_DNA"/>
</dbReference>
<organism evidence="4 5">
    <name type="scientific">Subtercola boreus</name>
    <dbReference type="NCBI Taxonomy" id="120213"/>
    <lineage>
        <taxon>Bacteria</taxon>
        <taxon>Bacillati</taxon>
        <taxon>Actinomycetota</taxon>
        <taxon>Actinomycetes</taxon>
        <taxon>Micrococcales</taxon>
        <taxon>Microbacteriaceae</taxon>
        <taxon>Subtercola</taxon>
    </lineage>
</organism>